<sequence length="650" mass="74742">MFRGWRYSISIVLLGVINLFAHGQSGSDKSVKNRELNKAFQYEEVGNFSKAIEIFKDIIDDSPGFIEGYLHLGICYLNLNNSADSALIYLEKGFAQLENEDAFSNMGIDLQLTLAKCYQVIMETDKALDIYSYIEKNIDDTQVDLLDLISKEKSMCENAKVYLQNPIDITITNLGEKINSKYDDHSPLVTVFDDLVIFTSRRSDAKLAKHEDGQYPEKIYTAYFDGEWQKASSLTHFFRKSEHESALSLSADGKELFIYRNDDEGKSIYVSKYKNEEWLEPEKLPYPINTPADETHASLSADKSTLFFVSNREGGWGGTDIYMVKKTDDGNWGKVRNLGPNVNTKYDEETAMIHPDGKTLYFASEGHSSMGRMDVFFTQMRPDSTWEEPVNLGYPINTPDDDFFFYPTLDKSKAYYASARFNDNYGGSDIYKVEFDDAFEGELAVIEGEVQDKSLLNEGSVRIMVTRQSDNELVGDYRPDEESGKYLMFLEAGQEYDIKEKKGEEEVRSSVLDVTPQMAYEKEIPVYSFEDIRMEPPLVQMIESKNFEKDAKQIEEQIIKEMQNVKKVDYYTVQILALKRKPVFAFLYFKGLKKDDIQSYKCADGYTRYVYGVYNNKEESVKARKDLLNMGRFDDSFVRPIKELETLKLN</sequence>
<dbReference type="SUPFAM" id="SSF82171">
    <property type="entry name" value="DPP6 N-terminal domain-like"/>
    <property type="match status" value="1"/>
</dbReference>
<name>A0ABS5JTY4_9BACT</name>
<organism evidence="1 2">
    <name type="scientific">Carboxylicivirga linearis</name>
    <dbReference type="NCBI Taxonomy" id="1628157"/>
    <lineage>
        <taxon>Bacteria</taxon>
        <taxon>Pseudomonadati</taxon>
        <taxon>Bacteroidota</taxon>
        <taxon>Bacteroidia</taxon>
        <taxon>Marinilabiliales</taxon>
        <taxon>Marinilabiliaceae</taxon>
        <taxon>Carboxylicivirga</taxon>
    </lineage>
</organism>
<dbReference type="SUPFAM" id="SSF48452">
    <property type="entry name" value="TPR-like"/>
    <property type="match status" value="1"/>
</dbReference>
<dbReference type="Proteomes" id="UP000708576">
    <property type="component" value="Unassembled WGS sequence"/>
</dbReference>
<proteinExistence type="predicted"/>
<dbReference type="CDD" id="cd15482">
    <property type="entry name" value="Sialidase_non-viral"/>
    <property type="match status" value="1"/>
</dbReference>
<keyword evidence="2" id="KW-1185">Reference proteome</keyword>
<dbReference type="EMBL" id="JAGUCO010000004">
    <property type="protein sequence ID" value="MBS2098308.1"/>
    <property type="molecule type" value="Genomic_DNA"/>
</dbReference>
<evidence type="ECO:0000313" key="1">
    <source>
        <dbReference type="EMBL" id="MBS2098308.1"/>
    </source>
</evidence>
<gene>
    <name evidence="1" type="ORF">KEM10_08445</name>
</gene>
<accession>A0ABS5JTY4</accession>
<comment type="caution">
    <text evidence="1">The sequence shown here is derived from an EMBL/GenBank/DDBJ whole genome shotgun (WGS) entry which is preliminary data.</text>
</comment>
<dbReference type="RefSeq" id="WP_212215552.1">
    <property type="nucleotide sequence ID" value="NZ_JAGUCO010000004.1"/>
</dbReference>
<protein>
    <submittedName>
        <fullName evidence="1">PD40 domain-containing protein</fullName>
    </submittedName>
</protein>
<evidence type="ECO:0000313" key="2">
    <source>
        <dbReference type="Proteomes" id="UP000708576"/>
    </source>
</evidence>
<reference evidence="1 2" key="1">
    <citation type="journal article" date="2015" name="Int. J. Syst. Evol. Microbiol.">
        <title>Carboxylicivirga linearis sp. nov., isolated from a sea cucumber culture pond.</title>
        <authorList>
            <person name="Wang F.Q."/>
            <person name="Zhou Y.X."/>
            <person name="Lin X.Z."/>
            <person name="Chen G.J."/>
            <person name="Du Z.J."/>
        </authorList>
    </citation>
    <scope>NUCLEOTIDE SEQUENCE [LARGE SCALE GENOMIC DNA]</scope>
    <source>
        <strain evidence="1 2">FB218</strain>
    </source>
</reference>
<dbReference type="Pfam" id="PF07676">
    <property type="entry name" value="PD40"/>
    <property type="match status" value="2"/>
</dbReference>
<dbReference type="InterPro" id="IPR011659">
    <property type="entry name" value="WD40"/>
</dbReference>
<dbReference type="InterPro" id="IPR011042">
    <property type="entry name" value="6-blade_b-propeller_TolB-like"/>
</dbReference>
<dbReference type="Gene3D" id="2.120.10.30">
    <property type="entry name" value="TolB, C-terminal domain"/>
    <property type="match status" value="1"/>
</dbReference>
<dbReference type="InterPro" id="IPR011990">
    <property type="entry name" value="TPR-like_helical_dom_sf"/>
</dbReference>
<dbReference type="Gene3D" id="1.25.40.10">
    <property type="entry name" value="Tetratricopeptide repeat domain"/>
    <property type="match status" value="1"/>
</dbReference>